<sequence length="560" mass="60225">MAVPATAGRRRNLLFGRISMPNLLIAQVLALSAATVVLLLGPGPWIALGVAVVTALIPLIPIGRRVLLDWIATWWNYRAHREYRIGDSDDFRGPDDRSLGLYWDESRVVAVVEVLPPPGGLTRIDRTAVHASHLLPMAELATCLAQHDILLSGIDIISHGHRSRSGTPAGAIYESLLGPLPATAHRTVWLAIGFDMVDCPGAASRRGGGDEGAARSVTIATQRIVRTLEDAGCASRLLTASEIRSAVRQIIQGADARDLTHRWRYTELGNSVNIGAAIDPKQLGSEILSQLWVTESRGTTVAVRLRPGTTADTVHVGAAWRSTLREMPEKTKSKGMVSVNGRHRDSLLAHLPIGIPDLEDVMPTAEYPVEVLDALALPSSGCGQLIGSDDEGNGVALRIIGAGISAVYVAGELYLAQQLVFRALAVGERILVRTNRPHAWHQLIETIGNPDRLMLAVETHQSDAGFTATVVDGVMAPAPHAGITTIYVTGDPMGWPATKPDLSIQQPGALGSRVVLRTATTQIPLNLVSIPREHTYIGEPRTRPPADRPRPAPARQPQRR</sequence>
<dbReference type="EMBL" id="JAAXOO010000008">
    <property type="protein sequence ID" value="NKY37106.1"/>
    <property type="molecule type" value="Genomic_DNA"/>
</dbReference>
<dbReference type="Proteomes" id="UP000565715">
    <property type="component" value="Unassembled WGS sequence"/>
</dbReference>
<name>A0A846XQV2_9NOCA</name>
<feature type="transmembrane region" description="Helical" evidence="8">
    <location>
        <begin position="21"/>
        <end position="39"/>
    </location>
</feature>
<evidence type="ECO:0000256" key="6">
    <source>
        <dbReference type="ARBA" id="ARBA00023136"/>
    </source>
</evidence>
<evidence type="ECO:0000256" key="5">
    <source>
        <dbReference type="ARBA" id="ARBA00022989"/>
    </source>
</evidence>
<evidence type="ECO:0000256" key="3">
    <source>
        <dbReference type="ARBA" id="ARBA00022475"/>
    </source>
</evidence>
<accession>A0A846XQV2</accession>
<dbReference type="GO" id="GO:0005886">
    <property type="term" value="C:plasma membrane"/>
    <property type="evidence" value="ECO:0007669"/>
    <property type="project" value="UniProtKB-SubCell"/>
</dbReference>
<evidence type="ECO:0000256" key="8">
    <source>
        <dbReference type="SAM" id="Phobius"/>
    </source>
</evidence>
<feature type="transmembrane region" description="Helical" evidence="8">
    <location>
        <begin position="45"/>
        <end position="62"/>
    </location>
</feature>
<dbReference type="NCBIfam" id="TIGR03923">
    <property type="entry name" value="T7SS_EccE"/>
    <property type="match status" value="1"/>
</dbReference>
<dbReference type="InterPro" id="IPR050051">
    <property type="entry name" value="EccE_dom"/>
</dbReference>
<feature type="region of interest" description="Disordered" evidence="7">
    <location>
        <begin position="534"/>
        <end position="560"/>
    </location>
</feature>
<keyword evidence="4 8" id="KW-0812">Transmembrane</keyword>
<evidence type="ECO:0000256" key="2">
    <source>
        <dbReference type="ARBA" id="ARBA00007759"/>
    </source>
</evidence>
<keyword evidence="11" id="KW-1185">Reference proteome</keyword>
<dbReference type="InterPro" id="IPR021368">
    <property type="entry name" value="T7SS_EccE"/>
</dbReference>
<evidence type="ECO:0000256" key="1">
    <source>
        <dbReference type="ARBA" id="ARBA00004236"/>
    </source>
</evidence>
<reference evidence="10 11" key="1">
    <citation type="submission" date="2020-04" db="EMBL/GenBank/DDBJ databases">
        <title>MicrobeNet Type strains.</title>
        <authorList>
            <person name="Nicholson A.C."/>
        </authorList>
    </citation>
    <scope>NUCLEOTIDE SEQUENCE [LARGE SCALE GENOMIC DNA]</scope>
    <source>
        <strain evidence="10 11">DSM 45078</strain>
    </source>
</reference>
<evidence type="ECO:0000259" key="9">
    <source>
        <dbReference type="Pfam" id="PF11203"/>
    </source>
</evidence>
<protein>
    <submittedName>
        <fullName evidence="10">Type VII secretion protein EccE</fullName>
    </submittedName>
</protein>
<evidence type="ECO:0000256" key="7">
    <source>
        <dbReference type="SAM" id="MobiDB-lite"/>
    </source>
</evidence>
<keyword evidence="5 8" id="KW-1133">Transmembrane helix</keyword>
<evidence type="ECO:0000256" key="4">
    <source>
        <dbReference type="ARBA" id="ARBA00022692"/>
    </source>
</evidence>
<comment type="similarity">
    <text evidence="2">Belongs to the EccE family.</text>
</comment>
<dbReference type="AlphaFoldDB" id="A0A846XQV2"/>
<gene>
    <name evidence="10" type="primary">eccE</name>
    <name evidence="10" type="ORF">HGA13_29150</name>
</gene>
<comment type="subcellular location">
    <subcellularLocation>
        <location evidence="1">Cell membrane</location>
    </subcellularLocation>
</comment>
<evidence type="ECO:0000313" key="11">
    <source>
        <dbReference type="Proteomes" id="UP000565715"/>
    </source>
</evidence>
<dbReference type="Pfam" id="PF11203">
    <property type="entry name" value="EccE"/>
    <property type="match status" value="1"/>
</dbReference>
<evidence type="ECO:0000313" key="10">
    <source>
        <dbReference type="EMBL" id="NKY37106.1"/>
    </source>
</evidence>
<organism evidence="10 11">
    <name type="scientific">Nocardia speluncae</name>
    <dbReference type="NCBI Taxonomy" id="419477"/>
    <lineage>
        <taxon>Bacteria</taxon>
        <taxon>Bacillati</taxon>
        <taxon>Actinomycetota</taxon>
        <taxon>Actinomycetes</taxon>
        <taxon>Mycobacteriales</taxon>
        <taxon>Nocardiaceae</taxon>
        <taxon>Nocardia</taxon>
    </lineage>
</organism>
<proteinExistence type="inferred from homology"/>
<feature type="compositionally biased region" description="Basic and acidic residues" evidence="7">
    <location>
        <begin position="534"/>
        <end position="550"/>
    </location>
</feature>
<comment type="caution">
    <text evidence="10">The sequence shown here is derived from an EMBL/GenBank/DDBJ whole genome shotgun (WGS) entry which is preliminary data.</text>
</comment>
<keyword evidence="6 8" id="KW-0472">Membrane</keyword>
<dbReference type="RefSeq" id="WP_084471021.1">
    <property type="nucleotide sequence ID" value="NZ_JAAXOO010000008.1"/>
</dbReference>
<feature type="domain" description="Type VII secretion system protein EccE" evidence="9">
    <location>
        <begin position="182"/>
        <end position="273"/>
    </location>
</feature>
<keyword evidence="3" id="KW-1003">Cell membrane</keyword>